<evidence type="ECO:0000313" key="2">
    <source>
        <dbReference type="Proteomes" id="UP001489719"/>
    </source>
</evidence>
<dbReference type="Proteomes" id="UP001489719">
    <property type="component" value="Unassembled WGS sequence"/>
</dbReference>
<accession>A0ACC3TI46</accession>
<name>A0ACC3TI46_9ASCO</name>
<keyword evidence="2" id="KW-1185">Reference proteome</keyword>
<dbReference type="EMBL" id="MU970115">
    <property type="protein sequence ID" value="KAK9320837.1"/>
    <property type="molecule type" value="Genomic_DNA"/>
</dbReference>
<proteinExistence type="predicted"/>
<reference evidence="2" key="1">
    <citation type="journal article" date="2024" name="Front. Bioeng. Biotechnol.">
        <title>Genome-scale model development and genomic sequencing of the oleaginous clade Lipomyces.</title>
        <authorList>
            <person name="Czajka J.J."/>
            <person name="Han Y."/>
            <person name="Kim J."/>
            <person name="Mondo S.J."/>
            <person name="Hofstad B.A."/>
            <person name="Robles A."/>
            <person name="Haridas S."/>
            <person name="Riley R."/>
            <person name="LaButti K."/>
            <person name="Pangilinan J."/>
            <person name="Andreopoulos W."/>
            <person name="Lipzen A."/>
            <person name="Yan J."/>
            <person name="Wang M."/>
            <person name="Ng V."/>
            <person name="Grigoriev I.V."/>
            <person name="Spatafora J.W."/>
            <person name="Magnuson J.K."/>
            <person name="Baker S.E."/>
            <person name="Pomraning K.R."/>
        </authorList>
    </citation>
    <scope>NUCLEOTIDE SEQUENCE [LARGE SCALE GENOMIC DNA]</scope>
    <source>
        <strain evidence="2">CBS 10300</strain>
    </source>
</reference>
<organism evidence="1 2">
    <name type="scientific">Lipomyces orientalis</name>
    <dbReference type="NCBI Taxonomy" id="1233043"/>
    <lineage>
        <taxon>Eukaryota</taxon>
        <taxon>Fungi</taxon>
        <taxon>Dikarya</taxon>
        <taxon>Ascomycota</taxon>
        <taxon>Saccharomycotina</taxon>
        <taxon>Lipomycetes</taxon>
        <taxon>Lipomycetales</taxon>
        <taxon>Lipomycetaceae</taxon>
        <taxon>Lipomyces</taxon>
    </lineage>
</organism>
<gene>
    <name evidence="1" type="ORF">V1517DRAFT_195576</name>
</gene>
<evidence type="ECO:0000313" key="1">
    <source>
        <dbReference type="EMBL" id="KAK9320837.1"/>
    </source>
</evidence>
<comment type="caution">
    <text evidence="1">The sequence shown here is derived from an EMBL/GenBank/DDBJ whole genome shotgun (WGS) entry which is preliminary data.</text>
</comment>
<sequence length="589" mass="62816">MTPTNTVPGEPLGTDRDLAPDIIIDENNEDSGDGTTSNQQVLRGAALLLVIVSIFLAMFLAALDQTIVATILLTVGAEFQAFSKIQWITSGYLLSAAVLSPSWGKLSIIFGRKWCMLAAIIFFEIGSAICGASVSMDMLIGGRVIAGIGGGGIQMLVILILTEIAPIQRRGMTQSLIGVAFGVASIAGPLIGGSFTSNVTWRWCFYINLPFGAVTILAVLVFFNPPPSRGSWNEKLKMIDYLGTFLLTSGLVLVLLGLTFGGDQYAWNSAAVILCFVLGGVIIILFIIYNFRLSPKPLIPWAVVRVPTVLMPVLAMTFVFMAFIAGIIYLSVYFQVVGRASAIESGLHLLPWLIATIVVSIVTGILISKTRYIKPFTLTGVVIMCIGFGILTLLQVDSTASERIGYLIIPGFGTGFMMQSLALATQVAAPKEKGGVLLATTLLGFGRSLGGVIGVAVGQTILNVSLLSKIAQHNFTVDFDTHTFINNPAAILGLPNDVIDDLMRIYVESIRNVMYFCLACCLAGFVSSLFVTNKRIPLPRTVQSPSAIEKDLGTNDMSTQSTSESDSGRSGKIQSAAGVDVERGGTKGR</sequence>
<protein>
    <submittedName>
        <fullName evidence="1">Major facilitator superfamily domain-containing protein</fullName>
    </submittedName>
</protein>